<dbReference type="Gene3D" id="3.80.10.10">
    <property type="entry name" value="Ribonuclease Inhibitor"/>
    <property type="match status" value="1"/>
</dbReference>
<accession>A0A9Q0X342</accession>
<evidence type="ECO:0000313" key="8">
    <source>
        <dbReference type="Proteomes" id="UP001151752"/>
    </source>
</evidence>
<dbReference type="InterPro" id="IPR032675">
    <property type="entry name" value="LRR_dom_sf"/>
</dbReference>
<organism evidence="7 8">
    <name type="scientific">Salix koriyanagi</name>
    <dbReference type="NCBI Taxonomy" id="2511006"/>
    <lineage>
        <taxon>Eukaryota</taxon>
        <taxon>Viridiplantae</taxon>
        <taxon>Streptophyta</taxon>
        <taxon>Embryophyta</taxon>
        <taxon>Tracheophyta</taxon>
        <taxon>Spermatophyta</taxon>
        <taxon>Magnoliopsida</taxon>
        <taxon>eudicotyledons</taxon>
        <taxon>Gunneridae</taxon>
        <taxon>Pentapetalae</taxon>
        <taxon>rosids</taxon>
        <taxon>fabids</taxon>
        <taxon>Malpighiales</taxon>
        <taxon>Salicaceae</taxon>
        <taxon>Saliceae</taxon>
        <taxon>Salix</taxon>
    </lineage>
</organism>
<comment type="subcellular location">
    <subcellularLocation>
        <location evidence="1">Membrane</location>
    </subcellularLocation>
</comment>
<comment type="caution">
    <text evidence="7">The sequence shown here is derived from an EMBL/GenBank/DDBJ whole genome shotgun (WGS) entry which is preliminary data.</text>
</comment>
<dbReference type="Pfam" id="PF00560">
    <property type="entry name" value="LRR_1"/>
    <property type="match status" value="1"/>
</dbReference>
<dbReference type="InterPro" id="IPR001611">
    <property type="entry name" value="Leu-rich_rpt"/>
</dbReference>
<evidence type="ECO:0000256" key="1">
    <source>
        <dbReference type="ARBA" id="ARBA00004370"/>
    </source>
</evidence>
<evidence type="ECO:0000256" key="5">
    <source>
        <dbReference type="ARBA" id="ARBA00023136"/>
    </source>
</evidence>
<evidence type="ECO:0000256" key="6">
    <source>
        <dbReference type="ARBA" id="ARBA00023180"/>
    </source>
</evidence>
<keyword evidence="3" id="KW-0732">Signal</keyword>
<proteinExistence type="predicted"/>
<dbReference type="Pfam" id="PF13855">
    <property type="entry name" value="LRR_8"/>
    <property type="match status" value="1"/>
</dbReference>
<reference evidence="7" key="1">
    <citation type="submission" date="2022-11" db="EMBL/GenBank/DDBJ databases">
        <authorList>
            <person name="Hyden B.L."/>
            <person name="Feng K."/>
            <person name="Yates T."/>
            <person name="Jawdy S."/>
            <person name="Smart L.B."/>
            <person name="Muchero W."/>
        </authorList>
    </citation>
    <scope>NUCLEOTIDE SEQUENCE</scope>
    <source>
        <tissue evidence="7">Shoot tip</tissue>
    </source>
</reference>
<gene>
    <name evidence="7" type="ORF">OIU74_001982</name>
</gene>
<dbReference type="AlphaFoldDB" id="A0A9Q0X342"/>
<keyword evidence="7" id="KW-0808">Transferase</keyword>
<dbReference type="PANTHER" id="PTHR48064">
    <property type="entry name" value="OS01G0750400 PROTEIN"/>
    <property type="match status" value="1"/>
</dbReference>
<dbReference type="GO" id="GO:0016020">
    <property type="term" value="C:membrane"/>
    <property type="evidence" value="ECO:0007669"/>
    <property type="project" value="UniProtKB-SubCell"/>
</dbReference>
<keyword evidence="7" id="KW-0418">Kinase</keyword>
<dbReference type="InterPro" id="IPR053038">
    <property type="entry name" value="RLP_Defense"/>
</dbReference>
<protein>
    <submittedName>
        <fullName evidence="7">LEUCINE-RICH REPEAT RECEPTOR PROTEIN KINASE MSP1-LIKE</fullName>
    </submittedName>
</protein>
<evidence type="ECO:0000256" key="4">
    <source>
        <dbReference type="ARBA" id="ARBA00022737"/>
    </source>
</evidence>
<dbReference type="Proteomes" id="UP001151752">
    <property type="component" value="Chromosome 16"/>
</dbReference>
<sequence>MANLTDLFYLDMSSNKFEGRIPSFRKSKNLTYVDLSDNQLTSEIPSGNWEGLLSLTYVGLEYNAFNGSIPSSLLAIPSMQRIQLSNNQFGGQIPEFPNVSSSLLDSAATN</sequence>
<keyword evidence="6" id="KW-0325">Glycoprotein</keyword>
<evidence type="ECO:0000313" key="7">
    <source>
        <dbReference type="EMBL" id="KAJ6778096.1"/>
    </source>
</evidence>
<keyword evidence="5" id="KW-0472">Membrane</keyword>
<evidence type="ECO:0000256" key="2">
    <source>
        <dbReference type="ARBA" id="ARBA00022614"/>
    </source>
</evidence>
<dbReference type="SUPFAM" id="SSF52058">
    <property type="entry name" value="L domain-like"/>
    <property type="match status" value="1"/>
</dbReference>
<keyword evidence="4" id="KW-0677">Repeat</keyword>
<keyword evidence="7" id="KW-0675">Receptor</keyword>
<dbReference type="GO" id="GO:0016301">
    <property type="term" value="F:kinase activity"/>
    <property type="evidence" value="ECO:0007669"/>
    <property type="project" value="UniProtKB-KW"/>
</dbReference>
<dbReference type="EMBL" id="JAPFFM010000001">
    <property type="protein sequence ID" value="KAJ6778096.1"/>
    <property type="molecule type" value="Genomic_DNA"/>
</dbReference>
<dbReference type="FunFam" id="3.80.10.10:FF:000041">
    <property type="entry name" value="LRR receptor-like serine/threonine-protein kinase ERECTA"/>
    <property type="match status" value="1"/>
</dbReference>
<keyword evidence="2" id="KW-0433">Leucine-rich repeat</keyword>
<keyword evidence="8" id="KW-1185">Reference proteome</keyword>
<name>A0A9Q0X342_9ROSI</name>
<evidence type="ECO:0000256" key="3">
    <source>
        <dbReference type="ARBA" id="ARBA00022729"/>
    </source>
</evidence>
<dbReference type="PANTHER" id="PTHR48064:SF8">
    <property type="entry name" value="RECEPTOR PROTEIN-TYROSINE KINASE CEPR2-LIKE"/>
    <property type="match status" value="1"/>
</dbReference>
<reference evidence="7" key="2">
    <citation type="journal article" date="2023" name="Int. J. Mol. Sci.">
        <title>De Novo Assembly and Annotation of 11 Diverse Shrub Willow (Salix) Genomes Reveals Novel Gene Organization in Sex-Linked Regions.</title>
        <authorList>
            <person name="Hyden B."/>
            <person name="Feng K."/>
            <person name="Yates T.B."/>
            <person name="Jawdy S."/>
            <person name="Cereghino C."/>
            <person name="Smart L.B."/>
            <person name="Muchero W."/>
        </authorList>
    </citation>
    <scope>NUCLEOTIDE SEQUENCE</scope>
    <source>
        <tissue evidence="7">Shoot tip</tissue>
    </source>
</reference>